<proteinExistence type="predicted"/>
<gene>
    <name evidence="11" type="ORF">EVA96_02365</name>
</gene>
<dbReference type="Proteomes" id="UP000315782">
    <property type="component" value="Unassembled WGS sequence"/>
</dbReference>
<keyword evidence="3" id="KW-0050">Antiport</keyword>
<feature type="transmembrane region" description="Helical" evidence="10">
    <location>
        <begin position="241"/>
        <end position="266"/>
    </location>
</feature>
<feature type="transmembrane region" description="Helical" evidence="10">
    <location>
        <begin position="93"/>
        <end position="118"/>
    </location>
</feature>
<keyword evidence="6 10" id="KW-1133">Transmembrane helix</keyword>
<feature type="transmembrane region" description="Helical" evidence="10">
    <location>
        <begin position="342"/>
        <end position="364"/>
    </location>
</feature>
<dbReference type="InterPro" id="IPR048279">
    <property type="entry name" value="MdtK-like"/>
</dbReference>
<dbReference type="InterPro" id="IPR002528">
    <property type="entry name" value="MATE_fam"/>
</dbReference>
<keyword evidence="8 10" id="KW-0472">Membrane</keyword>
<accession>A0A520MI53</accession>
<evidence type="ECO:0000256" key="3">
    <source>
        <dbReference type="ARBA" id="ARBA00022449"/>
    </source>
</evidence>
<dbReference type="PIRSF" id="PIRSF006603">
    <property type="entry name" value="DinF"/>
    <property type="match status" value="1"/>
</dbReference>
<feature type="transmembrane region" description="Helical" evidence="10">
    <location>
        <begin position="272"/>
        <end position="296"/>
    </location>
</feature>
<keyword evidence="7" id="KW-0406">Ion transport</keyword>
<evidence type="ECO:0000313" key="12">
    <source>
        <dbReference type="Proteomes" id="UP000315782"/>
    </source>
</evidence>
<evidence type="ECO:0000256" key="5">
    <source>
        <dbReference type="ARBA" id="ARBA00022692"/>
    </source>
</evidence>
<evidence type="ECO:0000256" key="10">
    <source>
        <dbReference type="SAM" id="Phobius"/>
    </source>
</evidence>
<feature type="transmembrane region" description="Helical" evidence="10">
    <location>
        <begin position="162"/>
        <end position="183"/>
    </location>
</feature>
<feature type="transmembrane region" description="Helical" evidence="10">
    <location>
        <begin position="317"/>
        <end position="336"/>
    </location>
</feature>
<dbReference type="CDD" id="cd13131">
    <property type="entry name" value="MATE_NorM_like"/>
    <property type="match status" value="1"/>
</dbReference>
<dbReference type="InterPro" id="IPR050222">
    <property type="entry name" value="MATE_MdtK"/>
</dbReference>
<dbReference type="GO" id="GO:0015297">
    <property type="term" value="F:antiporter activity"/>
    <property type="evidence" value="ECO:0007669"/>
    <property type="project" value="UniProtKB-KW"/>
</dbReference>
<dbReference type="Pfam" id="PF01554">
    <property type="entry name" value="MatE"/>
    <property type="match status" value="2"/>
</dbReference>
<feature type="transmembrane region" description="Helical" evidence="10">
    <location>
        <begin position="385"/>
        <end position="407"/>
    </location>
</feature>
<keyword evidence="2" id="KW-0813">Transport</keyword>
<dbReference type="GO" id="GO:0005886">
    <property type="term" value="C:plasma membrane"/>
    <property type="evidence" value="ECO:0007669"/>
    <property type="project" value="UniProtKB-SubCell"/>
</dbReference>
<dbReference type="AlphaFoldDB" id="A0A520MI53"/>
<dbReference type="EMBL" id="SHBI01000012">
    <property type="protein sequence ID" value="RZO20915.1"/>
    <property type="molecule type" value="Genomic_DNA"/>
</dbReference>
<feature type="transmembrane region" description="Helical" evidence="10">
    <location>
        <begin position="130"/>
        <end position="150"/>
    </location>
</feature>
<dbReference type="NCBIfam" id="TIGR00797">
    <property type="entry name" value="matE"/>
    <property type="match status" value="1"/>
</dbReference>
<evidence type="ECO:0000256" key="6">
    <source>
        <dbReference type="ARBA" id="ARBA00022989"/>
    </source>
</evidence>
<keyword evidence="4" id="KW-1003">Cell membrane</keyword>
<dbReference type="GO" id="GO:0042910">
    <property type="term" value="F:xenobiotic transmembrane transporter activity"/>
    <property type="evidence" value="ECO:0007669"/>
    <property type="project" value="InterPro"/>
</dbReference>
<feature type="transmembrane region" description="Helical" evidence="10">
    <location>
        <begin position="189"/>
        <end position="214"/>
    </location>
</feature>
<feature type="transmembrane region" description="Helical" evidence="10">
    <location>
        <begin position="419"/>
        <end position="441"/>
    </location>
</feature>
<evidence type="ECO:0000256" key="1">
    <source>
        <dbReference type="ARBA" id="ARBA00004429"/>
    </source>
</evidence>
<evidence type="ECO:0000313" key="11">
    <source>
        <dbReference type="EMBL" id="RZO20915.1"/>
    </source>
</evidence>
<organism evidence="11 12">
    <name type="scientific">SAR86 cluster bacterium</name>
    <dbReference type="NCBI Taxonomy" id="2030880"/>
    <lineage>
        <taxon>Bacteria</taxon>
        <taxon>Pseudomonadati</taxon>
        <taxon>Pseudomonadota</taxon>
        <taxon>Gammaproteobacteria</taxon>
        <taxon>SAR86 cluster</taxon>
    </lineage>
</organism>
<evidence type="ECO:0000256" key="4">
    <source>
        <dbReference type="ARBA" id="ARBA00022475"/>
    </source>
</evidence>
<sequence length="451" mass="49460">MINKYIIEFKQLIKIGVPIFGSQFSYMLMGATDTIIAGRASSADLAGLAVGTAFATTIWMFFSGVIFSVTPIVAQLYGAKKYIEIGKKIREILWIAMFLGILIFLMFMNMGLILKFFPIDTNITEISVDYLKAVAIGATFITVFTCLRCYSEGMTLTKPVFYIAFAGMLINIPLDLMFVYGYLGAPKLGGVGCGIATSIVNFLMMIIMFLYIAYSKNYKKTKPFSRFSLPSLSTTKEVFKLGFPIGLGISIELSMFSGAAVILGILGETVVASHSIAINIASLFFMVPLSIGLAAATRVGNLIGEDNLRQAKVASFSTIYMCMFAALVNSIVILIFRDFIVGIYTTDLLVLELAATLLIFAAIFQLPDGIQMGALGSLRGYKDTFIPMILLFISYWIFAMPIGYFLTNTGFSNPLGASGMWYGMIIGLVIFSLLSITRLNWIIKKTLRISS</sequence>
<keyword evidence="5 10" id="KW-0812">Transmembrane</keyword>
<dbReference type="PANTHER" id="PTHR43298">
    <property type="entry name" value="MULTIDRUG RESISTANCE PROTEIN NORM-RELATED"/>
    <property type="match status" value="1"/>
</dbReference>
<protein>
    <recommendedName>
        <fullName evidence="9">Multidrug-efflux transporter</fullName>
    </recommendedName>
</protein>
<name>A0A520MI53_9GAMM</name>
<dbReference type="PANTHER" id="PTHR43298:SF2">
    <property type="entry name" value="FMN_FAD EXPORTER YEEO-RELATED"/>
    <property type="match status" value="1"/>
</dbReference>
<reference evidence="11 12" key="1">
    <citation type="submission" date="2019-02" db="EMBL/GenBank/DDBJ databases">
        <title>Prokaryotic population dynamics and viral predation in marine succession experiment using metagenomics: the confinement effect.</title>
        <authorList>
            <person name="Haro-Moreno J.M."/>
            <person name="Rodriguez-Valera F."/>
            <person name="Lopez-Perez M."/>
        </authorList>
    </citation>
    <scope>NUCLEOTIDE SEQUENCE [LARGE SCALE GENOMIC DNA]</scope>
    <source>
        <strain evidence="11">MED-G163</strain>
    </source>
</reference>
<evidence type="ECO:0000256" key="7">
    <source>
        <dbReference type="ARBA" id="ARBA00023065"/>
    </source>
</evidence>
<feature type="transmembrane region" description="Helical" evidence="10">
    <location>
        <begin position="49"/>
        <end position="73"/>
    </location>
</feature>
<comment type="caution">
    <text evidence="11">The sequence shown here is derived from an EMBL/GenBank/DDBJ whole genome shotgun (WGS) entry which is preliminary data.</text>
</comment>
<comment type="subcellular location">
    <subcellularLocation>
        <location evidence="1">Cell inner membrane</location>
        <topology evidence="1">Multi-pass membrane protein</topology>
    </subcellularLocation>
</comment>
<feature type="transmembrane region" description="Helical" evidence="10">
    <location>
        <begin position="12"/>
        <end position="29"/>
    </location>
</feature>
<evidence type="ECO:0000256" key="9">
    <source>
        <dbReference type="ARBA" id="ARBA00031636"/>
    </source>
</evidence>
<evidence type="ECO:0000256" key="8">
    <source>
        <dbReference type="ARBA" id="ARBA00023136"/>
    </source>
</evidence>
<dbReference type="GO" id="GO:0006811">
    <property type="term" value="P:monoatomic ion transport"/>
    <property type="evidence" value="ECO:0007669"/>
    <property type="project" value="UniProtKB-KW"/>
</dbReference>
<evidence type="ECO:0000256" key="2">
    <source>
        <dbReference type="ARBA" id="ARBA00022448"/>
    </source>
</evidence>